<dbReference type="AlphaFoldDB" id="A0A8J3IQK3"/>
<feature type="region of interest" description="Disordered" evidence="1">
    <location>
        <begin position="398"/>
        <end position="418"/>
    </location>
</feature>
<organism evidence="3 4">
    <name type="scientific">Reticulibacter mediterranei</name>
    <dbReference type="NCBI Taxonomy" id="2778369"/>
    <lineage>
        <taxon>Bacteria</taxon>
        <taxon>Bacillati</taxon>
        <taxon>Chloroflexota</taxon>
        <taxon>Ktedonobacteria</taxon>
        <taxon>Ktedonobacterales</taxon>
        <taxon>Reticulibacteraceae</taxon>
        <taxon>Reticulibacter</taxon>
    </lineage>
</organism>
<feature type="compositionally biased region" description="Basic and acidic residues" evidence="1">
    <location>
        <begin position="400"/>
        <end position="418"/>
    </location>
</feature>
<dbReference type="RefSeq" id="WP_220205222.1">
    <property type="nucleotide sequence ID" value="NZ_BNJK01000001.1"/>
</dbReference>
<evidence type="ECO:0000313" key="4">
    <source>
        <dbReference type="Proteomes" id="UP000597444"/>
    </source>
</evidence>
<dbReference type="SUPFAM" id="SSF46955">
    <property type="entry name" value="Putative DNA-binding domain"/>
    <property type="match status" value="1"/>
</dbReference>
<dbReference type="SUPFAM" id="SSF55781">
    <property type="entry name" value="GAF domain-like"/>
    <property type="match status" value="1"/>
</dbReference>
<dbReference type="EMBL" id="BNJK01000001">
    <property type="protein sequence ID" value="GHO94486.1"/>
    <property type="molecule type" value="Genomic_DNA"/>
</dbReference>
<dbReference type="InterPro" id="IPR009061">
    <property type="entry name" value="DNA-bd_dom_put_sf"/>
</dbReference>
<dbReference type="Gene3D" id="3.30.70.270">
    <property type="match status" value="1"/>
</dbReference>
<evidence type="ECO:0000259" key="2">
    <source>
        <dbReference type="PROSITE" id="PS50937"/>
    </source>
</evidence>
<dbReference type="PROSITE" id="PS50937">
    <property type="entry name" value="HTH_MERR_2"/>
    <property type="match status" value="1"/>
</dbReference>
<proteinExistence type="predicted"/>
<reference evidence="3" key="1">
    <citation type="submission" date="2020-10" db="EMBL/GenBank/DDBJ databases">
        <title>Taxonomic study of unclassified bacteria belonging to the class Ktedonobacteria.</title>
        <authorList>
            <person name="Yabe S."/>
            <person name="Wang C.M."/>
            <person name="Zheng Y."/>
            <person name="Sakai Y."/>
            <person name="Cavaletti L."/>
            <person name="Monciardini P."/>
            <person name="Donadio S."/>
        </authorList>
    </citation>
    <scope>NUCLEOTIDE SEQUENCE</scope>
    <source>
        <strain evidence="3">ID150040</strain>
    </source>
</reference>
<dbReference type="GO" id="GO:0003677">
    <property type="term" value="F:DNA binding"/>
    <property type="evidence" value="ECO:0007669"/>
    <property type="project" value="InterPro"/>
</dbReference>
<dbReference type="Pfam" id="PF13411">
    <property type="entry name" value="MerR_1"/>
    <property type="match status" value="1"/>
</dbReference>
<dbReference type="InterPro" id="IPR029016">
    <property type="entry name" value="GAF-like_dom_sf"/>
</dbReference>
<dbReference type="SUPFAM" id="SSF55073">
    <property type="entry name" value="Nucleotide cyclase"/>
    <property type="match status" value="1"/>
</dbReference>
<keyword evidence="4" id="KW-1185">Reference proteome</keyword>
<dbReference type="Gene3D" id="1.10.1660.10">
    <property type="match status" value="1"/>
</dbReference>
<dbReference type="InterPro" id="IPR043128">
    <property type="entry name" value="Rev_trsase/Diguanyl_cyclase"/>
</dbReference>
<accession>A0A8J3IQK3</accession>
<evidence type="ECO:0000313" key="3">
    <source>
        <dbReference type="EMBL" id="GHO94486.1"/>
    </source>
</evidence>
<dbReference type="Proteomes" id="UP000597444">
    <property type="component" value="Unassembled WGS sequence"/>
</dbReference>
<dbReference type="Gene3D" id="3.30.450.40">
    <property type="match status" value="1"/>
</dbReference>
<name>A0A8J3IQK3_9CHLR</name>
<comment type="caution">
    <text evidence="3">The sequence shown here is derived from an EMBL/GenBank/DDBJ whole genome shotgun (WGS) entry which is preliminary data.</text>
</comment>
<dbReference type="InterPro" id="IPR000551">
    <property type="entry name" value="MerR-type_HTH_dom"/>
</dbReference>
<dbReference type="SMART" id="SM00422">
    <property type="entry name" value="HTH_MERR"/>
    <property type="match status" value="1"/>
</dbReference>
<sequence>MDERSRQRIREHLQDMEAQERIQRYMEKGRAEASVTISRAAELFQLSENRLRDWEEYGLLSPLRPTGPKGRRLYTPGELDKLAIIRELIDAGYAPSDIPPDVGLIWHTVYGESDHPLLLERRGAQGSHEKSLFLSIPPRVDRARNELFWRYFVSRALRLSLMLICEDIPYATAALILPLEPSVPAETIQSVEECVKLGESLIGWLDPSRSSHTLLVAAPTFDYATDYRLLPLAVMTEDHVEEAVSDHTLILLDRRSRRLTLSRAIVDAIHQLLGPIYEDVQRSRSCFGIGMRDVLESVTDLENIGSDEDMVLKGLAEVIVTIGGKTEYGVPRWKFSCILLPNHPASVLSLQQRALIVRAQSALSPYKVNVTAVHPLGSAIGPCLRAFQSGHIVSQPIISGEDRPMGRSEESGLNRNDDDERVRSAIAVPIEGQDGMSIAVLYVAASAPHAFSDDDQRVLRLMGNMIGELLDTYSVRLRPRGKLRDLIAMPGSVDPLFREFLAENAFALHIEGILCDVMTVSAEDQPRDVVSFIAIDIDNQSSLANKYGDRMARDISRAVGLRILGQLRAFKDDGKCELYRVNADRFFLVLQGIPLEQARAKAELLRKVLKGSYQIDPQRVPTGQPTLPENMVTLSNITVRLAVSSYFHSKLREILQRYSTENAIVEARLLLMRFLDEGLDIGKRVGGDVVVSWDPHNRGIIPLLSTE</sequence>
<gene>
    <name evidence="3" type="ORF">KSF_045340</name>
</gene>
<evidence type="ECO:0000256" key="1">
    <source>
        <dbReference type="SAM" id="MobiDB-lite"/>
    </source>
</evidence>
<protein>
    <recommendedName>
        <fullName evidence="2">HTH merR-type domain-containing protein</fullName>
    </recommendedName>
</protein>
<dbReference type="InterPro" id="IPR029787">
    <property type="entry name" value="Nucleotide_cyclase"/>
</dbReference>
<feature type="domain" description="HTH merR-type" evidence="2">
    <location>
        <begin position="36"/>
        <end position="92"/>
    </location>
</feature>
<dbReference type="GO" id="GO:0006355">
    <property type="term" value="P:regulation of DNA-templated transcription"/>
    <property type="evidence" value="ECO:0007669"/>
    <property type="project" value="InterPro"/>
</dbReference>